<dbReference type="GeneID" id="34580425"/>
<dbReference type="SUPFAM" id="SSF161084">
    <property type="entry name" value="MAPEG domain-like"/>
    <property type="match status" value="1"/>
</dbReference>
<dbReference type="InterPro" id="IPR001129">
    <property type="entry name" value="Membr-assoc_MAPEG"/>
</dbReference>
<keyword evidence="3" id="KW-1133">Transmembrane helix</keyword>
<dbReference type="Gene3D" id="1.20.120.550">
    <property type="entry name" value="Membrane associated eicosanoid/glutathione metabolism-like domain"/>
    <property type="match status" value="1"/>
</dbReference>
<evidence type="ECO:0000256" key="1">
    <source>
        <dbReference type="ARBA" id="ARBA00004370"/>
    </source>
</evidence>
<reference evidence="5 6" key="1">
    <citation type="journal article" date="2016" name="Sci. Rep.">
        <title>Penicillium arizonense, a new, genome sequenced fungal species, reveals a high chemical diversity in secreted metabolites.</title>
        <authorList>
            <person name="Grijseels S."/>
            <person name="Nielsen J.C."/>
            <person name="Randelovic M."/>
            <person name="Nielsen J."/>
            <person name="Nielsen K.F."/>
            <person name="Workman M."/>
            <person name="Frisvad J.C."/>
        </authorList>
    </citation>
    <scope>NUCLEOTIDE SEQUENCE [LARGE SCALE GENOMIC DNA]</scope>
    <source>
        <strain evidence="5 6">CBS 141311</strain>
    </source>
</reference>
<sequence>MSTILTTLGLRTSAGRQPTNHAAGFLVANWFLAYCFMSIRGEKMYYGLDHNDSPREDLSKYGERAVQEGKLSRRTLEKLKRKEAAHANAQEGYPLFVAAMLLSLYAGLPNETINGIGIWYTLSRVAYSLAYSYIESPSLSYLRSVTWWSGSIGCVTALELAGKKL</sequence>
<dbReference type="OrthoDB" id="2122304at2759"/>
<evidence type="ECO:0000256" key="3">
    <source>
        <dbReference type="ARBA" id="ARBA00022989"/>
    </source>
</evidence>
<proteinExistence type="predicted"/>
<name>A0A1F5L755_PENAI</name>
<dbReference type="Proteomes" id="UP000177622">
    <property type="component" value="Unassembled WGS sequence"/>
</dbReference>
<dbReference type="GO" id="GO:0016020">
    <property type="term" value="C:membrane"/>
    <property type="evidence" value="ECO:0007669"/>
    <property type="project" value="UniProtKB-SubCell"/>
</dbReference>
<comment type="subcellular location">
    <subcellularLocation>
        <location evidence="1">Membrane</location>
    </subcellularLocation>
</comment>
<dbReference type="PANTHER" id="PTHR35371">
    <property type="entry name" value="INNER MEMBRANE PROTEIN"/>
    <property type="match status" value="1"/>
</dbReference>
<dbReference type="Pfam" id="PF01124">
    <property type="entry name" value="MAPEG"/>
    <property type="match status" value="1"/>
</dbReference>
<accession>A0A1F5L755</accession>
<dbReference type="EMBL" id="LXJU01000024">
    <property type="protein sequence ID" value="OGE49035.1"/>
    <property type="molecule type" value="Genomic_DNA"/>
</dbReference>
<dbReference type="PANTHER" id="PTHR35371:SF2">
    <property type="entry name" value="MAPEG FAMILY PROTEIN"/>
    <property type="match status" value="1"/>
</dbReference>
<evidence type="ECO:0000256" key="4">
    <source>
        <dbReference type="ARBA" id="ARBA00023136"/>
    </source>
</evidence>
<dbReference type="RefSeq" id="XP_022484489.1">
    <property type="nucleotide sequence ID" value="XM_022635691.1"/>
</dbReference>
<dbReference type="InterPro" id="IPR023352">
    <property type="entry name" value="MAPEG-like_dom_sf"/>
</dbReference>
<comment type="caution">
    <text evidence="5">The sequence shown here is derived from an EMBL/GenBank/DDBJ whole genome shotgun (WGS) entry which is preliminary data.</text>
</comment>
<keyword evidence="4" id="KW-0472">Membrane</keyword>
<dbReference type="AlphaFoldDB" id="A0A1F5L755"/>
<keyword evidence="6" id="KW-1185">Reference proteome</keyword>
<keyword evidence="2" id="KW-0812">Transmembrane</keyword>
<evidence type="ECO:0000313" key="5">
    <source>
        <dbReference type="EMBL" id="OGE49035.1"/>
    </source>
</evidence>
<organism evidence="5 6">
    <name type="scientific">Penicillium arizonense</name>
    <dbReference type="NCBI Taxonomy" id="1835702"/>
    <lineage>
        <taxon>Eukaryota</taxon>
        <taxon>Fungi</taxon>
        <taxon>Dikarya</taxon>
        <taxon>Ascomycota</taxon>
        <taxon>Pezizomycotina</taxon>
        <taxon>Eurotiomycetes</taxon>
        <taxon>Eurotiomycetidae</taxon>
        <taxon>Eurotiales</taxon>
        <taxon>Aspergillaceae</taxon>
        <taxon>Penicillium</taxon>
    </lineage>
</organism>
<evidence type="ECO:0000313" key="6">
    <source>
        <dbReference type="Proteomes" id="UP000177622"/>
    </source>
</evidence>
<evidence type="ECO:0000256" key="2">
    <source>
        <dbReference type="ARBA" id="ARBA00022692"/>
    </source>
</evidence>
<gene>
    <name evidence="5" type="ORF">PENARI_c024G06401</name>
</gene>
<protein>
    <submittedName>
        <fullName evidence="5">Uncharacterized protein</fullName>
    </submittedName>
</protein>